<proteinExistence type="predicted"/>
<dbReference type="Proteomes" id="UP000053097">
    <property type="component" value="Unassembled WGS sequence"/>
</dbReference>
<protein>
    <submittedName>
        <fullName evidence="1">Citrate synthase, mitochondrial</fullName>
    </submittedName>
</protein>
<dbReference type="InterPro" id="IPR016143">
    <property type="entry name" value="Citrate_synth-like_sm_a-sub"/>
</dbReference>
<evidence type="ECO:0000313" key="1">
    <source>
        <dbReference type="EMBL" id="EZA49347.1"/>
    </source>
</evidence>
<dbReference type="InterPro" id="IPR002020">
    <property type="entry name" value="Citrate_synthase"/>
</dbReference>
<dbReference type="PANTHER" id="PTHR11739:SF8">
    <property type="entry name" value="CITRATE SYNTHASE, MITOCHONDRIAL"/>
    <property type="match status" value="1"/>
</dbReference>
<dbReference type="SUPFAM" id="SSF48256">
    <property type="entry name" value="Citrate synthase"/>
    <property type="match status" value="1"/>
</dbReference>
<dbReference type="GO" id="GO:0046912">
    <property type="term" value="F:acyltransferase activity, acyl groups converted into alkyl on transfer"/>
    <property type="evidence" value="ECO:0007669"/>
    <property type="project" value="InterPro"/>
</dbReference>
<gene>
    <name evidence="1" type="ORF">X777_12377</name>
</gene>
<dbReference type="Gene3D" id="1.10.230.10">
    <property type="entry name" value="Cytochrome P450-Terp, domain 2"/>
    <property type="match status" value="1"/>
</dbReference>
<dbReference type="AlphaFoldDB" id="A0A026W005"/>
<keyword evidence="2" id="KW-1185">Reference proteome</keyword>
<name>A0A026W005_OOCBI</name>
<feature type="non-terminal residue" evidence="1">
    <location>
        <position position="1"/>
    </location>
</feature>
<dbReference type="Gene3D" id="1.10.580.10">
    <property type="entry name" value="Citrate Synthase, domain 1"/>
    <property type="match status" value="1"/>
</dbReference>
<dbReference type="EMBL" id="KK107522">
    <property type="protein sequence ID" value="EZA49347.1"/>
    <property type="molecule type" value="Genomic_DNA"/>
</dbReference>
<evidence type="ECO:0000313" key="2">
    <source>
        <dbReference type="Proteomes" id="UP000053097"/>
    </source>
</evidence>
<dbReference type="InterPro" id="IPR016142">
    <property type="entry name" value="Citrate_synth-like_lrg_a-sub"/>
</dbReference>
<dbReference type="GO" id="GO:0005975">
    <property type="term" value="P:carbohydrate metabolic process"/>
    <property type="evidence" value="ECO:0007669"/>
    <property type="project" value="TreeGrafter"/>
</dbReference>
<dbReference type="Pfam" id="PF00285">
    <property type="entry name" value="Citrate_synt"/>
    <property type="match status" value="1"/>
</dbReference>
<dbReference type="GO" id="GO:0005759">
    <property type="term" value="C:mitochondrial matrix"/>
    <property type="evidence" value="ECO:0007669"/>
    <property type="project" value="TreeGrafter"/>
</dbReference>
<dbReference type="OrthoDB" id="7677364at2759"/>
<dbReference type="STRING" id="2015173.A0A026W005"/>
<accession>A0A026W005</accession>
<reference evidence="1 2" key="1">
    <citation type="journal article" date="2014" name="Curr. Biol.">
        <title>The genome of the clonal raider ant Cerapachys biroi.</title>
        <authorList>
            <person name="Oxley P.R."/>
            <person name="Ji L."/>
            <person name="Fetter-Pruneda I."/>
            <person name="McKenzie S.K."/>
            <person name="Li C."/>
            <person name="Hu H."/>
            <person name="Zhang G."/>
            <person name="Kronauer D.J."/>
        </authorList>
    </citation>
    <scope>NUCLEOTIDE SEQUENCE [LARGE SCALE GENOMIC DNA]</scope>
</reference>
<dbReference type="PANTHER" id="PTHR11739">
    <property type="entry name" value="CITRATE SYNTHASE"/>
    <property type="match status" value="1"/>
</dbReference>
<organism evidence="1 2">
    <name type="scientific">Ooceraea biroi</name>
    <name type="common">Clonal raider ant</name>
    <name type="synonym">Cerapachys biroi</name>
    <dbReference type="NCBI Taxonomy" id="2015173"/>
    <lineage>
        <taxon>Eukaryota</taxon>
        <taxon>Metazoa</taxon>
        <taxon>Ecdysozoa</taxon>
        <taxon>Arthropoda</taxon>
        <taxon>Hexapoda</taxon>
        <taxon>Insecta</taxon>
        <taxon>Pterygota</taxon>
        <taxon>Neoptera</taxon>
        <taxon>Endopterygota</taxon>
        <taxon>Hymenoptera</taxon>
        <taxon>Apocrita</taxon>
        <taxon>Aculeata</taxon>
        <taxon>Formicoidea</taxon>
        <taxon>Formicidae</taxon>
        <taxon>Dorylinae</taxon>
        <taxon>Ooceraea</taxon>
    </lineage>
</organism>
<dbReference type="InterPro" id="IPR036969">
    <property type="entry name" value="Citrate_synthase_sf"/>
</dbReference>
<sequence>VTSDYDGGAPAAHITQILGSTDLDINEILASSVLAYANEPRSGTMLQWQELQTKVRSTLGRTWTERTLEACVLNLWSRDKLMGHKKTDPRYTALLNYAKQHLPDNSELKLSQDITRILKLRLKRPKDKDIQPDQNAIAATIFQCYGLKDMKLNQTILFMARALGAIASIIWATVINACRDSSQVECNKVETQHMVVHSRMAIDAKRYHFNSLGLTQIIKQLKIIVAD</sequence>
<dbReference type="GO" id="GO:0006099">
    <property type="term" value="P:tricarboxylic acid cycle"/>
    <property type="evidence" value="ECO:0007669"/>
    <property type="project" value="TreeGrafter"/>
</dbReference>